<evidence type="ECO:0000256" key="3">
    <source>
        <dbReference type="ARBA" id="ARBA00023026"/>
    </source>
</evidence>
<sequence length="355" mass="38034">MYTSSNDSFQACNDIALQYNVATRDLLILTGSEACYVDSEEICGPQDCQLLRVREGQTCESIASAISNAAYPVNGAQLATWNPNILGACDQLVEGQCICVSRPGGSWISLPDDTLPDDSESPVRGDPRSTPTLEIIDHPATPIDPWLLREGIAEDCTRYVLKVAHDAGVEQSRLFELNPILGSSGRYCDTMVWKDYYYCVAMNGEGSPTSTASPSTSVPASATMTTIPKPTNTQAGQPSNCNKWFEAGDGAGCWSIYNDAGIEASQFYEWNPILRATGENCGTQIWPEYSYCVGISASSAPPATTATATDSSPAKPTATQSGLTATCNKFVQARDGDGCWKLANDAGIDLSLFYK</sequence>
<gene>
    <name evidence="6" type="ORF">G6011_07595</name>
</gene>
<dbReference type="Proteomes" id="UP001199106">
    <property type="component" value="Unassembled WGS sequence"/>
</dbReference>
<feature type="region of interest" description="Disordered" evidence="4">
    <location>
        <begin position="110"/>
        <end position="136"/>
    </location>
</feature>
<evidence type="ECO:0000256" key="2">
    <source>
        <dbReference type="ARBA" id="ARBA00022729"/>
    </source>
</evidence>
<keyword evidence="3" id="KW-0843">Virulence</keyword>
<keyword evidence="7" id="KW-1185">Reference proteome</keyword>
<organism evidence="6 7">
    <name type="scientific">Alternaria panax</name>
    <dbReference type="NCBI Taxonomy" id="48097"/>
    <lineage>
        <taxon>Eukaryota</taxon>
        <taxon>Fungi</taxon>
        <taxon>Dikarya</taxon>
        <taxon>Ascomycota</taxon>
        <taxon>Pezizomycotina</taxon>
        <taxon>Dothideomycetes</taxon>
        <taxon>Pleosporomycetidae</taxon>
        <taxon>Pleosporales</taxon>
        <taxon>Pleosporineae</taxon>
        <taxon>Pleosporaceae</taxon>
        <taxon>Alternaria</taxon>
        <taxon>Alternaria sect. Panax</taxon>
    </lineage>
</organism>
<keyword evidence="2" id="KW-0732">Signal</keyword>
<dbReference type="SUPFAM" id="SSF54106">
    <property type="entry name" value="LysM domain"/>
    <property type="match status" value="1"/>
</dbReference>
<dbReference type="InterPro" id="IPR018392">
    <property type="entry name" value="LysM"/>
</dbReference>
<feature type="domain" description="LysM" evidence="5">
    <location>
        <begin position="243"/>
        <end position="293"/>
    </location>
</feature>
<feature type="region of interest" description="Disordered" evidence="4">
    <location>
        <begin position="208"/>
        <end position="238"/>
    </location>
</feature>
<accession>A0AAD4FF30</accession>
<evidence type="ECO:0000313" key="7">
    <source>
        <dbReference type="Proteomes" id="UP001199106"/>
    </source>
</evidence>
<proteinExistence type="predicted"/>
<dbReference type="PANTHER" id="PTHR34997">
    <property type="entry name" value="AM15"/>
    <property type="match status" value="1"/>
</dbReference>
<feature type="compositionally biased region" description="Low complexity" evidence="4">
    <location>
        <begin position="208"/>
        <end position="226"/>
    </location>
</feature>
<evidence type="ECO:0000256" key="1">
    <source>
        <dbReference type="ARBA" id="ARBA00022669"/>
    </source>
</evidence>
<evidence type="ECO:0000259" key="5">
    <source>
        <dbReference type="PROSITE" id="PS51782"/>
    </source>
</evidence>
<feature type="domain" description="LysM" evidence="5">
    <location>
        <begin position="49"/>
        <end position="100"/>
    </location>
</feature>
<dbReference type="Gene3D" id="3.10.350.10">
    <property type="entry name" value="LysM domain"/>
    <property type="match status" value="2"/>
</dbReference>
<comment type="caution">
    <text evidence="6">The sequence shown here is derived from an EMBL/GenBank/DDBJ whole genome shotgun (WGS) entry which is preliminary data.</text>
</comment>
<dbReference type="Pfam" id="PF01476">
    <property type="entry name" value="LysM"/>
    <property type="match status" value="1"/>
</dbReference>
<dbReference type="InterPro" id="IPR052210">
    <property type="entry name" value="LysM1-like"/>
</dbReference>
<dbReference type="AlphaFoldDB" id="A0AAD4FF30"/>
<name>A0AAD4FF30_9PLEO</name>
<reference evidence="6" key="1">
    <citation type="submission" date="2021-07" db="EMBL/GenBank/DDBJ databases">
        <title>Genome Resource of American Ginseng Black Spot Pathogen Alternaria panax.</title>
        <authorList>
            <person name="Qiu C."/>
            <person name="Wang W."/>
            <person name="Liu Z."/>
        </authorList>
    </citation>
    <scope>NUCLEOTIDE SEQUENCE</scope>
    <source>
        <strain evidence="6">BNCC115425</strain>
    </source>
</reference>
<evidence type="ECO:0000256" key="4">
    <source>
        <dbReference type="SAM" id="MobiDB-lite"/>
    </source>
</evidence>
<feature type="compositionally biased region" description="Polar residues" evidence="4">
    <location>
        <begin position="228"/>
        <end position="238"/>
    </location>
</feature>
<evidence type="ECO:0000313" key="6">
    <source>
        <dbReference type="EMBL" id="KAG9188890.1"/>
    </source>
</evidence>
<protein>
    <recommendedName>
        <fullName evidence="5">LysM domain-containing protein</fullName>
    </recommendedName>
</protein>
<dbReference type="PANTHER" id="PTHR34997:SF2">
    <property type="entry name" value="LYSM DOMAIN-CONTAINING PROTEIN-RELATED"/>
    <property type="match status" value="1"/>
</dbReference>
<dbReference type="EMBL" id="JAANER010000006">
    <property type="protein sequence ID" value="KAG9188890.1"/>
    <property type="molecule type" value="Genomic_DNA"/>
</dbReference>
<dbReference type="GO" id="GO:0008061">
    <property type="term" value="F:chitin binding"/>
    <property type="evidence" value="ECO:0007669"/>
    <property type="project" value="UniProtKB-KW"/>
</dbReference>
<dbReference type="InterPro" id="IPR036779">
    <property type="entry name" value="LysM_dom_sf"/>
</dbReference>
<dbReference type="PROSITE" id="PS51782">
    <property type="entry name" value="LYSM"/>
    <property type="match status" value="2"/>
</dbReference>
<keyword evidence="1" id="KW-0147">Chitin-binding</keyword>